<evidence type="ECO:0000313" key="8">
    <source>
        <dbReference type="EMBL" id="AKB77032.1"/>
    </source>
</evidence>
<evidence type="ECO:0000313" key="9">
    <source>
        <dbReference type="Proteomes" id="UP000033101"/>
    </source>
</evidence>
<evidence type="ECO:0000256" key="7">
    <source>
        <dbReference type="SAM" id="Phobius"/>
    </source>
</evidence>
<feature type="transmembrane region" description="Helical" evidence="7">
    <location>
        <begin position="75"/>
        <end position="93"/>
    </location>
</feature>
<name>A0A0E3SB96_9EURY</name>
<dbReference type="GeneID" id="24829685"/>
<dbReference type="HOGENOM" id="CLU_101297_0_1_2"/>
<dbReference type="EMBL" id="CP009516">
    <property type="protein sequence ID" value="AKB77032.1"/>
    <property type="molecule type" value="Genomic_DNA"/>
</dbReference>
<dbReference type="Proteomes" id="UP000033101">
    <property type="component" value="Chromosome"/>
</dbReference>
<feature type="transmembrane region" description="Helical" evidence="7">
    <location>
        <begin position="142"/>
        <end position="162"/>
    </location>
</feature>
<dbReference type="STRING" id="1434110.MSHOH_0549"/>
<keyword evidence="4 7" id="KW-0812">Transmembrane</keyword>
<evidence type="ECO:0000256" key="5">
    <source>
        <dbReference type="ARBA" id="ARBA00022989"/>
    </source>
</evidence>
<dbReference type="KEGG" id="mhor:MSHOH_0549"/>
<evidence type="ECO:0008006" key="10">
    <source>
        <dbReference type="Google" id="ProtNLM"/>
    </source>
</evidence>
<keyword evidence="3" id="KW-1003">Cell membrane</keyword>
<dbReference type="RefSeq" id="WP_082089220.1">
    <property type="nucleotide sequence ID" value="NZ_CP009516.1"/>
</dbReference>
<organism evidence="8 9">
    <name type="scientific">Methanosarcina horonobensis HB-1 = JCM 15518</name>
    <dbReference type="NCBI Taxonomy" id="1434110"/>
    <lineage>
        <taxon>Archaea</taxon>
        <taxon>Methanobacteriati</taxon>
        <taxon>Methanobacteriota</taxon>
        <taxon>Stenosarchaea group</taxon>
        <taxon>Methanomicrobia</taxon>
        <taxon>Methanosarcinales</taxon>
        <taxon>Methanosarcinaceae</taxon>
        <taxon>Methanosarcina</taxon>
    </lineage>
</organism>
<feature type="transmembrane region" description="Helical" evidence="7">
    <location>
        <begin position="114"/>
        <end position="136"/>
    </location>
</feature>
<feature type="transmembrane region" description="Helical" evidence="7">
    <location>
        <begin position="40"/>
        <end position="60"/>
    </location>
</feature>
<evidence type="ECO:0000256" key="3">
    <source>
        <dbReference type="ARBA" id="ARBA00022475"/>
    </source>
</evidence>
<feature type="transmembrane region" description="Helical" evidence="7">
    <location>
        <begin position="169"/>
        <end position="190"/>
    </location>
</feature>
<dbReference type="AlphaFoldDB" id="A0A0E3SB96"/>
<dbReference type="PATRIC" id="fig|1434110.4.peg.663"/>
<comment type="subcellular location">
    <subcellularLocation>
        <location evidence="1">Cell membrane</location>
        <topology evidence="1">Multi-pass membrane protein</topology>
    </subcellularLocation>
</comment>
<dbReference type="GO" id="GO:0005886">
    <property type="term" value="C:plasma membrane"/>
    <property type="evidence" value="ECO:0007669"/>
    <property type="project" value="UniProtKB-SubCell"/>
</dbReference>
<evidence type="ECO:0000256" key="2">
    <source>
        <dbReference type="ARBA" id="ARBA00006386"/>
    </source>
</evidence>
<dbReference type="InterPro" id="IPR005524">
    <property type="entry name" value="DUF318"/>
</dbReference>
<keyword evidence="5 7" id="KW-1133">Transmembrane helix</keyword>
<accession>A0A0E3SB96</accession>
<evidence type="ECO:0000256" key="4">
    <source>
        <dbReference type="ARBA" id="ARBA00022692"/>
    </source>
</evidence>
<protein>
    <recommendedName>
        <fullName evidence="10">Permease</fullName>
    </recommendedName>
</protein>
<reference evidence="8 9" key="1">
    <citation type="submission" date="2014-07" db="EMBL/GenBank/DDBJ databases">
        <title>Methanogenic archaea and the global carbon cycle.</title>
        <authorList>
            <person name="Henriksen J.R."/>
            <person name="Luke J."/>
            <person name="Reinhart S."/>
            <person name="Benedict M.N."/>
            <person name="Youngblut N.D."/>
            <person name="Metcalf M.E."/>
            <person name="Whitaker R.J."/>
            <person name="Metcalf W.W."/>
        </authorList>
    </citation>
    <scope>NUCLEOTIDE SEQUENCE [LARGE SCALE GENOMIC DNA]</scope>
    <source>
        <strain evidence="8 9">HB-1</strain>
    </source>
</reference>
<keyword evidence="6 7" id="KW-0472">Membrane</keyword>
<evidence type="ECO:0000256" key="1">
    <source>
        <dbReference type="ARBA" id="ARBA00004651"/>
    </source>
</evidence>
<gene>
    <name evidence="8" type="ORF">MSHOH_0549</name>
</gene>
<keyword evidence="9" id="KW-1185">Reference proteome</keyword>
<dbReference type="OrthoDB" id="137527at2157"/>
<sequence>MSIQGISISSENKYVKPENKKTKNEKMSLKKRAFSLIKRLRFVIVTSFVIIVLYCVNSPAGLKALEISVSNTQEMLGLIPPIFIFMGLLDVWVPKETFIRYMGESSGLKGILTALFLGSAAAGPLYIAFPIAVLLMKKKAKFAYVLFFLGVWSTTKIPLLIYEISYMGAKFTVIQVAVCIPLILLFSLAIEKILSADERESLYIKAESEFP</sequence>
<dbReference type="Pfam" id="PF03773">
    <property type="entry name" value="ArsP_1"/>
    <property type="match status" value="1"/>
</dbReference>
<comment type="similarity">
    <text evidence="2">Belongs to the UPF0718 family.</text>
</comment>
<proteinExistence type="inferred from homology"/>
<evidence type="ECO:0000256" key="6">
    <source>
        <dbReference type="ARBA" id="ARBA00023136"/>
    </source>
</evidence>